<dbReference type="GO" id="GO:0019901">
    <property type="term" value="F:protein kinase binding"/>
    <property type="evidence" value="ECO:0007669"/>
    <property type="project" value="TreeGrafter"/>
</dbReference>
<evidence type="ECO:0000259" key="3">
    <source>
        <dbReference type="PROSITE" id="PS50106"/>
    </source>
</evidence>
<dbReference type="InterPro" id="IPR036034">
    <property type="entry name" value="PDZ_sf"/>
</dbReference>
<dbReference type="InterPro" id="IPR050614">
    <property type="entry name" value="Synaptic_Scaffolding_LAP-MAGUK"/>
</dbReference>
<evidence type="ECO:0000256" key="1">
    <source>
        <dbReference type="ARBA" id="ARBA00004370"/>
    </source>
</evidence>
<dbReference type="PANTHER" id="PTHR23119">
    <property type="entry name" value="DISCS LARGE"/>
    <property type="match status" value="1"/>
</dbReference>
<dbReference type="Proteomes" id="UP000053660">
    <property type="component" value="Unassembled WGS sequence"/>
</dbReference>
<dbReference type="Gene3D" id="2.30.42.10">
    <property type="match status" value="1"/>
</dbReference>
<reference evidence="4 5" key="1">
    <citation type="submission" date="2014-03" db="EMBL/GenBank/DDBJ databases">
        <title>Draft genome of the hookworm Oesophagostomum dentatum.</title>
        <authorList>
            <person name="Mitreva M."/>
        </authorList>
    </citation>
    <scope>NUCLEOTIDE SEQUENCE [LARGE SCALE GENOMIC DNA]</scope>
    <source>
        <strain evidence="4 5">OD-Hann</strain>
    </source>
</reference>
<evidence type="ECO:0000313" key="4">
    <source>
        <dbReference type="EMBL" id="KHJ90210.1"/>
    </source>
</evidence>
<feature type="domain" description="PDZ" evidence="3">
    <location>
        <begin position="41"/>
        <end position="105"/>
    </location>
</feature>
<organism evidence="4 5">
    <name type="scientific">Oesophagostomum dentatum</name>
    <name type="common">Nodular worm</name>
    <dbReference type="NCBI Taxonomy" id="61180"/>
    <lineage>
        <taxon>Eukaryota</taxon>
        <taxon>Metazoa</taxon>
        <taxon>Ecdysozoa</taxon>
        <taxon>Nematoda</taxon>
        <taxon>Chromadorea</taxon>
        <taxon>Rhabditida</taxon>
        <taxon>Rhabditina</taxon>
        <taxon>Rhabditomorpha</taxon>
        <taxon>Strongyloidea</taxon>
        <taxon>Strongylidae</taxon>
        <taxon>Oesophagostomum</taxon>
    </lineage>
</organism>
<dbReference type="OrthoDB" id="123971at2759"/>
<dbReference type="AlphaFoldDB" id="A0A0B1T4B0"/>
<dbReference type="GO" id="GO:0097120">
    <property type="term" value="P:receptor localization to synapse"/>
    <property type="evidence" value="ECO:0007669"/>
    <property type="project" value="TreeGrafter"/>
</dbReference>
<protein>
    <recommendedName>
        <fullName evidence="3">PDZ domain-containing protein</fullName>
    </recommendedName>
</protein>
<proteinExistence type="predicted"/>
<sequence>MFLYAFHNGHPLLQSFDSQEKLSTEQSSVFATGSNSSKFALISLKADSKGFGFNIVGGKDSPHIPGHSGIFVSIIKQDGPAHDDGRLSVGDMILSVSAIERSSII</sequence>
<gene>
    <name evidence="4" type="ORF">OESDEN_09948</name>
</gene>
<dbReference type="GO" id="GO:0030054">
    <property type="term" value="C:cell junction"/>
    <property type="evidence" value="ECO:0007669"/>
    <property type="project" value="TreeGrafter"/>
</dbReference>
<dbReference type="EMBL" id="KN553260">
    <property type="protein sequence ID" value="KHJ90210.1"/>
    <property type="molecule type" value="Genomic_DNA"/>
</dbReference>
<accession>A0A0B1T4B0</accession>
<dbReference type="PANTHER" id="PTHR23119:SF51">
    <property type="entry name" value="DISKS LARGE 1 TUMOR SUPPRESSOR PROTEIN"/>
    <property type="match status" value="1"/>
</dbReference>
<dbReference type="PROSITE" id="PS50106">
    <property type="entry name" value="PDZ"/>
    <property type="match status" value="1"/>
</dbReference>
<dbReference type="GO" id="GO:0043113">
    <property type="term" value="P:receptor clustering"/>
    <property type="evidence" value="ECO:0007669"/>
    <property type="project" value="TreeGrafter"/>
</dbReference>
<dbReference type="GO" id="GO:0016323">
    <property type="term" value="C:basolateral plasma membrane"/>
    <property type="evidence" value="ECO:0007669"/>
    <property type="project" value="TreeGrafter"/>
</dbReference>
<dbReference type="Pfam" id="PF00595">
    <property type="entry name" value="PDZ"/>
    <property type="match status" value="1"/>
</dbReference>
<dbReference type="GO" id="GO:0045197">
    <property type="term" value="P:establishment or maintenance of epithelial cell apical/basal polarity"/>
    <property type="evidence" value="ECO:0007669"/>
    <property type="project" value="TreeGrafter"/>
</dbReference>
<dbReference type="GO" id="GO:0098609">
    <property type="term" value="P:cell-cell adhesion"/>
    <property type="evidence" value="ECO:0007669"/>
    <property type="project" value="TreeGrafter"/>
</dbReference>
<dbReference type="SUPFAM" id="SSF50156">
    <property type="entry name" value="PDZ domain-like"/>
    <property type="match status" value="1"/>
</dbReference>
<keyword evidence="5" id="KW-1185">Reference proteome</keyword>
<comment type="subcellular location">
    <subcellularLocation>
        <location evidence="1">Membrane</location>
    </subcellularLocation>
</comment>
<evidence type="ECO:0000256" key="2">
    <source>
        <dbReference type="ARBA" id="ARBA00023136"/>
    </source>
</evidence>
<name>A0A0B1T4B0_OESDE</name>
<dbReference type="InterPro" id="IPR001478">
    <property type="entry name" value="PDZ"/>
</dbReference>
<evidence type="ECO:0000313" key="5">
    <source>
        <dbReference type="Proteomes" id="UP000053660"/>
    </source>
</evidence>
<keyword evidence="2" id="KW-0472">Membrane</keyword>